<evidence type="ECO:0000313" key="2">
    <source>
        <dbReference type="EMBL" id="MBD3143933.1"/>
    </source>
</evidence>
<gene>
    <name evidence="2" type="ORF">IEQ31_12165</name>
</gene>
<dbReference type="RefSeq" id="WP_191051555.1">
    <property type="nucleotide sequence ID" value="NZ_JACXRZ010000007.1"/>
</dbReference>
<evidence type="ECO:0000313" key="3">
    <source>
        <dbReference type="Proteomes" id="UP000653231"/>
    </source>
</evidence>
<feature type="transmembrane region" description="Helical" evidence="1">
    <location>
        <begin position="21"/>
        <end position="38"/>
    </location>
</feature>
<keyword evidence="1" id="KW-1133">Transmembrane helix</keyword>
<keyword evidence="3" id="KW-1185">Reference proteome</keyword>
<name>A0ABR8L5Z7_9ACTN</name>
<accession>A0ABR8L5Z7</accession>
<keyword evidence="1" id="KW-0812">Transmembrane</keyword>
<proteinExistence type="predicted"/>
<keyword evidence="1" id="KW-0472">Membrane</keyword>
<organism evidence="2 3">
    <name type="scientific">Microbispora bryophytorum subsp. camponoti</name>
    <dbReference type="NCBI Taxonomy" id="1677852"/>
    <lineage>
        <taxon>Bacteria</taxon>
        <taxon>Bacillati</taxon>
        <taxon>Actinomycetota</taxon>
        <taxon>Actinomycetes</taxon>
        <taxon>Streptosporangiales</taxon>
        <taxon>Streptosporangiaceae</taxon>
        <taxon>Microbispora</taxon>
    </lineage>
</organism>
<evidence type="ECO:0000256" key="1">
    <source>
        <dbReference type="SAM" id="Phobius"/>
    </source>
</evidence>
<feature type="transmembrane region" description="Helical" evidence="1">
    <location>
        <begin position="44"/>
        <end position="68"/>
    </location>
</feature>
<reference evidence="2 3" key="1">
    <citation type="submission" date="2020-09" db="EMBL/GenBank/DDBJ databases">
        <title>Actinomycete isolated from the Camponotus japonicus Mayr.</title>
        <authorList>
            <person name="Gong X."/>
        </authorList>
    </citation>
    <scope>NUCLEOTIDE SEQUENCE [LARGE SCALE GENOMIC DNA]</scope>
    <source>
        <strain evidence="2 3">2C-HV3</strain>
    </source>
</reference>
<protein>
    <submittedName>
        <fullName evidence="2">Uncharacterized protein</fullName>
    </submittedName>
</protein>
<dbReference type="EMBL" id="JACXRZ010000007">
    <property type="protein sequence ID" value="MBD3143933.1"/>
    <property type="molecule type" value="Genomic_DNA"/>
</dbReference>
<comment type="caution">
    <text evidence="2">The sequence shown here is derived from an EMBL/GenBank/DDBJ whole genome shotgun (WGS) entry which is preliminary data.</text>
</comment>
<dbReference type="Proteomes" id="UP000653231">
    <property type="component" value="Unassembled WGS sequence"/>
</dbReference>
<sequence length="268" mass="30751">MGRVRRSRRANSRLSIRPEQQIYLLVHLLLFVSGLLIAQLGDPIWLAVGTSVTATGVCGWVIFIWLRLSEQNGVRARHIQQVGIVDAFPARSVPIKHEYESRFNNARKQIDFLGFGLRALREDFGNDMANWLERVPVRILLLDPEKPDPAFTYAHQRDLEESNSPGSIATDIASFLYFMAPLKNKYPKRLEIRLYSCLPAINVCRIDDEIFWGPYIMGAQSRSTPTFLASPAGIMFKILVDHYDQIWVDGRFSRSGFRRLNRQYVPVI</sequence>